<keyword evidence="3" id="KW-0808">Transferase</keyword>
<feature type="transmembrane region" description="Helical" evidence="16">
    <location>
        <begin position="39"/>
        <end position="60"/>
    </location>
</feature>
<dbReference type="OrthoDB" id="9768187at2"/>
<organism evidence="17 18">
    <name type="scientific">Campylobacter blaseri</name>
    <dbReference type="NCBI Taxonomy" id="2042961"/>
    <lineage>
        <taxon>Bacteria</taxon>
        <taxon>Pseudomonadati</taxon>
        <taxon>Campylobacterota</taxon>
        <taxon>Epsilonproteobacteria</taxon>
        <taxon>Campylobacterales</taxon>
        <taxon>Campylobacteraceae</taxon>
        <taxon>Campylobacter</taxon>
    </lineage>
</organism>
<keyword evidence="6" id="KW-0573">Peptidoglycan synthesis</keyword>
<evidence type="ECO:0000256" key="5">
    <source>
        <dbReference type="ARBA" id="ARBA00022960"/>
    </source>
</evidence>
<evidence type="ECO:0000313" key="17">
    <source>
        <dbReference type="EMBL" id="PSM52708.1"/>
    </source>
</evidence>
<reference evidence="18" key="1">
    <citation type="submission" date="2017-10" db="EMBL/GenBank/DDBJ databases">
        <title>Campylobacter species from seals.</title>
        <authorList>
            <person name="Gilbert M.J."/>
            <person name="Zomer A.L."/>
            <person name="Timmerman A.J."/>
            <person name="Duim B."/>
            <person name="Wagenaar J.A."/>
        </authorList>
    </citation>
    <scope>NUCLEOTIDE SEQUENCE [LARGE SCALE GENOMIC DNA]</scope>
    <source>
        <strain evidence="18">17S00004-5</strain>
    </source>
</reference>
<dbReference type="PANTHER" id="PTHR30474">
    <property type="entry name" value="CELL CYCLE PROTEIN"/>
    <property type="match status" value="1"/>
</dbReference>
<dbReference type="GO" id="GO:0008955">
    <property type="term" value="F:peptidoglycan glycosyltransferase activity"/>
    <property type="evidence" value="ECO:0007669"/>
    <property type="project" value="UniProtKB-EC"/>
</dbReference>
<dbReference type="EMBL" id="PDHH01000002">
    <property type="protein sequence ID" value="PSM52708.1"/>
    <property type="molecule type" value="Genomic_DNA"/>
</dbReference>
<protein>
    <recommendedName>
        <fullName evidence="12">Probable peptidoglycan glycosyltransferase FtsW</fullName>
        <ecNumber evidence="14">2.4.99.28</ecNumber>
    </recommendedName>
    <alternativeName>
        <fullName evidence="13">Cell division protein FtsW</fullName>
    </alternativeName>
    <alternativeName>
        <fullName evidence="10">Cell wall polymerase</fullName>
    </alternativeName>
    <alternativeName>
        <fullName evidence="9">Peptidoglycan polymerase</fullName>
    </alternativeName>
</protein>
<evidence type="ECO:0000256" key="4">
    <source>
        <dbReference type="ARBA" id="ARBA00022692"/>
    </source>
</evidence>
<evidence type="ECO:0000256" key="11">
    <source>
        <dbReference type="ARBA" id="ARBA00038053"/>
    </source>
</evidence>
<evidence type="ECO:0000256" key="8">
    <source>
        <dbReference type="ARBA" id="ARBA00023136"/>
    </source>
</evidence>
<dbReference type="GO" id="GO:0008360">
    <property type="term" value="P:regulation of cell shape"/>
    <property type="evidence" value="ECO:0007669"/>
    <property type="project" value="UniProtKB-KW"/>
</dbReference>
<evidence type="ECO:0000256" key="14">
    <source>
        <dbReference type="ARBA" id="ARBA00044770"/>
    </source>
</evidence>
<dbReference type="PANTHER" id="PTHR30474:SF2">
    <property type="entry name" value="PEPTIDOGLYCAN GLYCOSYLTRANSFERASE FTSW-RELATED"/>
    <property type="match status" value="1"/>
</dbReference>
<evidence type="ECO:0000313" key="18">
    <source>
        <dbReference type="Proteomes" id="UP000240535"/>
    </source>
</evidence>
<feature type="transmembrane region" description="Helical" evidence="16">
    <location>
        <begin position="106"/>
        <end position="125"/>
    </location>
</feature>
<comment type="similarity">
    <text evidence="11">Belongs to the SEDS family. FtsW subfamily.</text>
</comment>
<dbReference type="RefSeq" id="WP_106870469.1">
    <property type="nucleotide sequence ID" value="NZ_CP053841.1"/>
</dbReference>
<dbReference type="Pfam" id="PF01098">
    <property type="entry name" value="FTSW_RODA_SPOVE"/>
    <property type="match status" value="1"/>
</dbReference>
<dbReference type="GO" id="GO:0005886">
    <property type="term" value="C:plasma membrane"/>
    <property type="evidence" value="ECO:0007669"/>
    <property type="project" value="TreeGrafter"/>
</dbReference>
<evidence type="ECO:0000256" key="10">
    <source>
        <dbReference type="ARBA" id="ARBA00033270"/>
    </source>
</evidence>
<evidence type="ECO:0000256" key="7">
    <source>
        <dbReference type="ARBA" id="ARBA00022989"/>
    </source>
</evidence>
<dbReference type="GO" id="GO:0015648">
    <property type="term" value="F:lipid-linked peptidoglycan transporter activity"/>
    <property type="evidence" value="ECO:0007669"/>
    <property type="project" value="TreeGrafter"/>
</dbReference>
<comment type="caution">
    <text evidence="17">The sequence shown here is derived from an EMBL/GenBank/DDBJ whole genome shotgun (WGS) entry which is preliminary data.</text>
</comment>
<dbReference type="EC" id="2.4.99.28" evidence="14"/>
<dbReference type="GO" id="GO:0032153">
    <property type="term" value="C:cell division site"/>
    <property type="evidence" value="ECO:0007669"/>
    <property type="project" value="TreeGrafter"/>
</dbReference>
<feature type="transmembrane region" description="Helical" evidence="16">
    <location>
        <begin position="326"/>
        <end position="348"/>
    </location>
</feature>
<keyword evidence="17" id="KW-0132">Cell division</keyword>
<dbReference type="InterPro" id="IPR001182">
    <property type="entry name" value="FtsW/RodA"/>
</dbReference>
<name>A0A2P8R2L8_9BACT</name>
<keyword evidence="7 16" id="KW-1133">Transmembrane helix</keyword>
<evidence type="ECO:0000256" key="2">
    <source>
        <dbReference type="ARBA" id="ARBA00022676"/>
    </source>
</evidence>
<feature type="transmembrane region" description="Helical" evidence="16">
    <location>
        <begin position="194"/>
        <end position="211"/>
    </location>
</feature>
<accession>A0A2P8R2L8</accession>
<evidence type="ECO:0000256" key="13">
    <source>
        <dbReference type="ARBA" id="ARBA00041418"/>
    </source>
</evidence>
<dbReference type="GO" id="GO:0009252">
    <property type="term" value="P:peptidoglycan biosynthetic process"/>
    <property type="evidence" value="ECO:0007669"/>
    <property type="project" value="UniProtKB-KW"/>
</dbReference>
<proteinExistence type="inferred from homology"/>
<evidence type="ECO:0000256" key="16">
    <source>
        <dbReference type="SAM" id="Phobius"/>
    </source>
</evidence>
<feature type="transmembrane region" description="Helical" evidence="16">
    <location>
        <begin position="145"/>
        <end position="164"/>
    </location>
</feature>
<evidence type="ECO:0000256" key="1">
    <source>
        <dbReference type="ARBA" id="ARBA00004141"/>
    </source>
</evidence>
<evidence type="ECO:0000256" key="3">
    <source>
        <dbReference type="ARBA" id="ARBA00022679"/>
    </source>
</evidence>
<feature type="transmembrane region" description="Helical" evidence="16">
    <location>
        <begin position="67"/>
        <end position="86"/>
    </location>
</feature>
<gene>
    <name evidence="17" type="ORF">CQ405_02970</name>
</gene>
<keyword evidence="2" id="KW-0328">Glycosyltransferase</keyword>
<dbReference type="AlphaFoldDB" id="A0A2P8R2L8"/>
<feature type="transmembrane region" description="Helical" evidence="16">
    <location>
        <begin position="294"/>
        <end position="314"/>
    </location>
</feature>
<dbReference type="Proteomes" id="UP000240535">
    <property type="component" value="Unassembled WGS sequence"/>
</dbReference>
<evidence type="ECO:0000256" key="15">
    <source>
        <dbReference type="ARBA" id="ARBA00049902"/>
    </source>
</evidence>
<dbReference type="GO" id="GO:0051301">
    <property type="term" value="P:cell division"/>
    <property type="evidence" value="ECO:0007669"/>
    <property type="project" value="UniProtKB-KW"/>
</dbReference>
<comment type="catalytic activity">
    <reaction evidence="15">
        <text>[GlcNAc-(1-&gt;4)-Mur2Ac(oyl-L-Ala-gamma-D-Glu-L-Lys-D-Ala-D-Ala)](n)-di-trans,octa-cis-undecaprenyl diphosphate + beta-D-GlcNAc-(1-&gt;4)-Mur2Ac(oyl-L-Ala-gamma-D-Glu-L-Lys-D-Ala-D-Ala)-di-trans,octa-cis-undecaprenyl diphosphate = [GlcNAc-(1-&gt;4)-Mur2Ac(oyl-L-Ala-gamma-D-Glu-L-Lys-D-Ala-D-Ala)](n+1)-di-trans,octa-cis-undecaprenyl diphosphate + di-trans,octa-cis-undecaprenyl diphosphate + H(+)</text>
        <dbReference type="Rhea" id="RHEA:23708"/>
        <dbReference type="Rhea" id="RHEA-COMP:9602"/>
        <dbReference type="Rhea" id="RHEA-COMP:9603"/>
        <dbReference type="ChEBI" id="CHEBI:15378"/>
        <dbReference type="ChEBI" id="CHEBI:58405"/>
        <dbReference type="ChEBI" id="CHEBI:60033"/>
        <dbReference type="ChEBI" id="CHEBI:78435"/>
        <dbReference type="EC" id="2.4.99.28"/>
    </reaction>
</comment>
<evidence type="ECO:0000256" key="6">
    <source>
        <dbReference type="ARBA" id="ARBA00022984"/>
    </source>
</evidence>
<keyword evidence="8 16" id="KW-0472">Membrane</keyword>
<comment type="subcellular location">
    <subcellularLocation>
        <location evidence="1">Membrane</location>
        <topology evidence="1">Multi-pass membrane protein</topology>
    </subcellularLocation>
</comment>
<keyword evidence="4 16" id="KW-0812">Transmembrane</keyword>
<keyword evidence="5" id="KW-0133">Cell shape</keyword>
<feature type="transmembrane region" description="Helical" evidence="16">
    <location>
        <begin position="360"/>
        <end position="381"/>
    </location>
</feature>
<keyword evidence="17" id="KW-0131">Cell cycle</keyword>
<sequence>MSTDKILFFTCTILISIGIVFSLSLSAFAILYYDNTNKLHFFLTQLLIAVIGITFMWLLSKPNPDKYLSYIGFFLFFSMFILMIVMPFLPSSIVREVNGANRWIKIAGFSLSPVEFFKIGFIYFLAWSFTRKIDSTKKTIAKETLILLPYVFVFIIVMFIVAYLQNDLGQIFVLGLVFVMMTLFAGASFRILGTGILFIFLSIYIFIKIGSHRSSRIESWWAGIQDHVLKFFPEHMQEQLRINEADAPYQVSNSLNAINNGGMFGEGLGFGTIKLGFLSDVHTDFVLAGIAEEIGFIGILFIVILFFIILFRLFKIALRSQNNVYYLFSLGIGFMFLFTFVVNAFGITSLIPMKGIAVPFLSYGGSHLLASCFAIGLILMISKKSKMKGGLH</sequence>
<evidence type="ECO:0000256" key="9">
    <source>
        <dbReference type="ARBA" id="ARBA00032370"/>
    </source>
</evidence>
<evidence type="ECO:0000256" key="12">
    <source>
        <dbReference type="ARBA" id="ARBA00041185"/>
    </source>
</evidence>
<feature type="transmembrane region" description="Helical" evidence="16">
    <location>
        <begin position="7"/>
        <end position="33"/>
    </location>
</feature>
<keyword evidence="18" id="KW-1185">Reference proteome</keyword>